<dbReference type="NCBIfam" id="TIGR00675">
    <property type="entry name" value="dcm"/>
    <property type="match status" value="1"/>
</dbReference>
<gene>
    <name evidence="9" type="primary">hhaIM_2</name>
    <name evidence="9" type="ORF">Cva_00800</name>
</gene>
<feature type="active site" evidence="6">
    <location>
        <position position="51"/>
    </location>
</feature>
<dbReference type="PRINTS" id="PR00105">
    <property type="entry name" value="C5METTRFRASE"/>
</dbReference>
<dbReference type="InterPro" id="IPR029063">
    <property type="entry name" value="SAM-dependent_MTases_sf"/>
</dbReference>
<evidence type="ECO:0000313" key="10">
    <source>
        <dbReference type="Proteomes" id="UP000036771"/>
    </source>
</evidence>
<evidence type="ECO:0000256" key="7">
    <source>
        <dbReference type="RuleBase" id="RU000416"/>
    </source>
</evidence>
<sequence>MLTQCVFSSEINPRTQEAYEANFGERPHGDIREIPGEKIPPHDILCGGFPCQSFSVSGKMEGLDSENGKLFYDIVRIAKFHQPKLLLLENVRAITSINGGKVLATIDELFHEMGYKIYRHVLNASFYGIPQARFRVYFVAIRQDLPFISLLPVPTQEEIYLEDVLEENVEEWLYIKRDDIVFDQREIAAQKAMHPLRIGYFGKKSKEGKPYQHSKIYSPLGHATTVMTDRRGGSTYEIGDRVRCLSLNETRKVMGFPDHHILSPGRTAAYEQLGNAVIPKMVGHIYDAIVTG</sequence>
<protein>
    <recommendedName>
        <fullName evidence="8">Cytosine-specific methyltransferase</fullName>
        <ecNumber evidence="8">2.1.1.37</ecNumber>
    </recommendedName>
</protein>
<comment type="catalytic activity">
    <reaction evidence="5 8">
        <text>a 2'-deoxycytidine in DNA + S-adenosyl-L-methionine = a 5-methyl-2'-deoxycytidine in DNA + S-adenosyl-L-homocysteine + H(+)</text>
        <dbReference type="Rhea" id="RHEA:13681"/>
        <dbReference type="Rhea" id="RHEA-COMP:11369"/>
        <dbReference type="Rhea" id="RHEA-COMP:11370"/>
        <dbReference type="ChEBI" id="CHEBI:15378"/>
        <dbReference type="ChEBI" id="CHEBI:57856"/>
        <dbReference type="ChEBI" id="CHEBI:59789"/>
        <dbReference type="ChEBI" id="CHEBI:85452"/>
        <dbReference type="ChEBI" id="CHEBI:85454"/>
        <dbReference type="EC" id="2.1.1.37"/>
    </reaction>
</comment>
<dbReference type="Gene3D" id="3.40.50.150">
    <property type="entry name" value="Vaccinia Virus protein VP39"/>
    <property type="match status" value="1"/>
</dbReference>
<evidence type="ECO:0000256" key="8">
    <source>
        <dbReference type="RuleBase" id="RU000417"/>
    </source>
</evidence>
<accession>A0A0K8MCG0</accession>
<comment type="similarity">
    <text evidence="6 7">Belongs to the class I-like SAM-binding methyltransferase superfamily. C5-methyltransferase family.</text>
</comment>
<dbReference type="SUPFAM" id="SSF53335">
    <property type="entry name" value="S-adenosyl-L-methionine-dependent methyltransferases"/>
    <property type="match status" value="1"/>
</dbReference>
<evidence type="ECO:0000256" key="5">
    <source>
        <dbReference type="ARBA" id="ARBA00047422"/>
    </source>
</evidence>
<name>A0A0K8MCG0_9PROT</name>
<dbReference type="EMBL" id="BBVC01000027">
    <property type="protein sequence ID" value="GAO98152.1"/>
    <property type="molecule type" value="Genomic_DNA"/>
</dbReference>
<dbReference type="Proteomes" id="UP000036771">
    <property type="component" value="Unassembled WGS sequence"/>
</dbReference>
<evidence type="ECO:0000256" key="4">
    <source>
        <dbReference type="ARBA" id="ARBA00022747"/>
    </source>
</evidence>
<evidence type="ECO:0000256" key="1">
    <source>
        <dbReference type="ARBA" id="ARBA00022603"/>
    </source>
</evidence>
<dbReference type="GO" id="GO:0032259">
    <property type="term" value="P:methylation"/>
    <property type="evidence" value="ECO:0007669"/>
    <property type="project" value="UniProtKB-KW"/>
</dbReference>
<dbReference type="PANTHER" id="PTHR46098">
    <property type="entry name" value="TRNA (CYTOSINE(38)-C(5))-METHYLTRANSFERASE"/>
    <property type="match status" value="1"/>
</dbReference>
<keyword evidence="1 6" id="KW-0489">Methyltransferase</keyword>
<dbReference type="PROSITE" id="PS00094">
    <property type="entry name" value="C5_MTASE_1"/>
    <property type="match status" value="1"/>
</dbReference>
<dbReference type="AlphaFoldDB" id="A0A0K8MCG0"/>
<dbReference type="PROSITE" id="PS51679">
    <property type="entry name" value="SAM_MT_C5"/>
    <property type="match status" value="1"/>
</dbReference>
<evidence type="ECO:0000256" key="2">
    <source>
        <dbReference type="ARBA" id="ARBA00022679"/>
    </source>
</evidence>
<dbReference type="REBASE" id="133215">
    <property type="entry name" value="M.CvaPbORF800P"/>
</dbReference>
<dbReference type="GO" id="GO:0009307">
    <property type="term" value="P:DNA restriction-modification system"/>
    <property type="evidence" value="ECO:0007669"/>
    <property type="project" value="UniProtKB-KW"/>
</dbReference>
<proteinExistence type="inferred from homology"/>
<dbReference type="PANTHER" id="PTHR46098:SF1">
    <property type="entry name" value="TRNA (CYTOSINE(38)-C(5))-METHYLTRANSFERASE"/>
    <property type="match status" value="1"/>
</dbReference>
<comment type="caution">
    <text evidence="9">The sequence shown here is derived from an EMBL/GenBank/DDBJ whole genome shotgun (WGS) entry which is preliminary data.</text>
</comment>
<keyword evidence="10" id="KW-1185">Reference proteome</keyword>
<reference evidence="9 10" key="1">
    <citation type="submission" date="2015-03" db="EMBL/GenBank/DDBJ databases">
        <title>Caedibacter varicaedens, whole genome shotgun sequence.</title>
        <authorList>
            <person name="Suzuki H."/>
            <person name="Dapper A.L."/>
            <person name="Gibson A.K."/>
            <person name="Jackson C."/>
            <person name="Lee H."/>
            <person name="Pejaver V.R."/>
            <person name="Doak T."/>
            <person name="Lynch M."/>
        </authorList>
    </citation>
    <scope>NUCLEOTIDE SEQUENCE [LARGE SCALE GENOMIC DNA]</scope>
</reference>
<dbReference type="InterPro" id="IPR001525">
    <property type="entry name" value="C5_MeTfrase"/>
</dbReference>
<dbReference type="EC" id="2.1.1.37" evidence="8"/>
<dbReference type="Gene3D" id="3.90.120.10">
    <property type="entry name" value="DNA Methylase, subunit A, domain 2"/>
    <property type="match status" value="1"/>
</dbReference>
<evidence type="ECO:0000256" key="6">
    <source>
        <dbReference type="PROSITE-ProRule" id="PRU01016"/>
    </source>
</evidence>
<dbReference type="Pfam" id="PF00145">
    <property type="entry name" value="DNA_methylase"/>
    <property type="match status" value="1"/>
</dbReference>
<dbReference type="GO" id="GO:0003886">
    <property type="term" value="F:DNA (cytosine-5-)-methyltransferase activity"/>
    <property type="evidence" value="ECO:0007669"/>
    <property type="project" value="UniProtKB-EC"/>
</dbReference>
<keyword evidence="2 6" id="KW-0808">Transferase</keyword>
<keyword evidence="4" id="KW-0680">Restriction system</keyword>
<keyword evidence="3 6" id="KW-0949">S-adenosyl-L-methionine</keyword>
<evidence type="ECO:0000313" key="9">
    <source>
        <dbReference type="EMBL" id="GAO98152.1"/>
    </source>
</evidence>
<dbReference type="InterPro" id="IPR018117">
    <property type="entry name" value="C5_DNA_meth_AS"/>
</dbReference>
<dbReference type="STRING" id="1629334.Cva_00800"/>
<evidence type="ECO:0000256" key="3">
    <source>
        <dbReference type="ARBA" id="ARBA00022691"/>
    </source>
</evidence>
<organism evidence="9 10">
    <name type="scientific">Caedimonas varicaedens</name>
    <dbReference type="NCBI Taxonomy" id="1629334"/>
    <lineage>
        <taxon>Bacteria</taxon>
        <taxon>Pseudomonadati</taxon>
        <taxon>Pseudomonadota</taxon>
        <taxon>Alphaproteobacteria</taxon>
        <taxon>Holosporales</taxon>
        <taxon>Caedimonadaceae</taxon>
        <taxon>Caedimonas</taxon>
    </lineage>
</organism>
<dbReference type="InterPro" id="IPR050750">
    <property type="entry name" value="C5-MTase"/>
</dbReference>